<dbReference type="Pfam" id="PF13471">
    <property type="entry name" value="Transglut_core3"/>
    <property type="match status" value="1"/>
</dbReference>
<accession>A0ABY7T822</accession>
<name>A0ABY7T822_9SPHI</name>
<organism evidence="2 3">
    <name type="scientific">Mucilaginibacter jinjuensis</name>
    <dbReference type="NCBI Taxonomy" id="1176721"/>
    <lineage>
        <taxon>Bacteria</taxon>
        <taxon>Pseudomonadati</taxon>
        <taxon>Bacteroidota</taxon>
        <taxon>Sphingobacteriia</taxon>
        <taxon>Sphingobacteriales</taxon>
        <taxon>Sphingobacteriaceae</taxon>
        <taxon>Mucilaginibacter</taxon>
    </lineage>
</organism>
<gene>
    <name evidence="2" type="ORF">PQO05_24450</name>
</gene>
<dbReference type="RefSeq" id="WP_273630086.1">
    <property type="nucleotide sequence ID" value="NZ_CP117167.1"/>
</dbReference>
<proteinExistence type="predicted"/>
<protein>
    <submittedName>
        <fullName evidence="2">Lasso peptide biosynthesis B2 protein</fullName>
    </submittedName>
</protein>
<reference evidence="2 3" key="1">
    <citation type="submission" date="2023-02" db="EMBL/GenBank/DDBJ databases">
        <title>Genome sequence of Mucilaginibacter jinjuensis strain KACC 16571.</title>
        <authorList>
            <person name="Kim S."/>
            <person name="Heo J."/>
            <person name="Kwon S.-W."/>
        </authorList>
    </citation>
    <scope>NUCLEOTIDE SEQUENCE [LARGE SCALE GENOMIC DNA]</scope>
    <source>
        <strain evidence="2 3">KACC 16571</strain>
    </source>
</reference>
<dbReference type="InterPro" id="IPR032708">
    <property type="entry name" value="McjB_C"/>
</dbReference>
<evidence type="ECO:0000313" key="2">
    <source>
        <dbReference type="EMBL" id="WCT11888.1"/>
    </source>
</evidence>
<dbReference type="NCBIfam" id="NF033537">
    <property type="entry name" value="lasso_biosyn_B2"/>
    <property type="match status" value="1"/>
</dbReference>
<feature type="domain" description="Microcin J25-processing protein McjB C-terminal" evidence="1">
    <location>
        <begin position="42"/>
        <end position="148"/>
    </location>
</feature>
<sequence length="151" mass="17556">MKVLKKLGSKINTLTALPFKTKLLFIEAFFTSGWVKFCLTIFPFNRVMHWLGTTNTESSTEVDVESLVLRRQIKTAIDLCRKYAPWRTECYTMSLTGRLMLKRRKLPSTLYVGFMKDEAGKYKGHAWLRANDIYISGFKESKGFTVNFRFS</sequence>
<evidence type="ECO:0000259" key="1">
    <source>
        <dbReference type="Pfam" id="PF13471"/>
    </source>
</evidence>
<dbReference type="InterPro" id="IPR053521">
    <property type="entry name" value="McjB-like"/>
</dbReference>
<dbReference type="Proteomes" id="UP001216139">
    <property type="component" value="Chromosome"/>
</dbReference>
<keyword evidence="3" id="KW-1185">Reference proteome</keyword>
<dbReference type="EMBL" id="CP117167">
    <property type="protein sequence ID" value="WCT11888.1"/>
    <property type="molecule type" value="Genomic_DNA"/>
</dbReference>
<evidence type="ECO:0000313" key="3">
    <source>
        <dbReference type="Proteomes" id="UP001216139"/>
    </source>
</evidence>